<evidence type="ECO:0000256" key="4">
    <source>
        <dbReference type="ARBA" id="ARBA00023157"/>
    </source>
</evidence>
<dbReference type="NCBIfam" id="TIGR00385">
    <property type="entry name" value="dsbE"/>
    <property type="match status" value="1"/>
</dbReference>
<proteinExistence type="inferred from homology"/>
<dbReference type="InterPro" id="IPR004799">
    <property type="entry name" value="Periplasmic_diS_OxRdtase_DsbE"/>
</dbReference>
<dbReference type="SUPFAM" id="SSF52833">
    <property type="entry name" value="Thioredoxin-like"/>
    <property type="match status" value="1"/>
</dbReference>
<dbReference type="CDD" id="cd03010">
    <property type="entry name" value="TlpA_like_DsbE"/>
    <property type="match status" value="1"/>
</dbReference>
<evidence type="ECO:0000256" key="1">
    <source>
        <dbReference type="ARBA" id="ARBA00004196"/>
    </source>
</evidence>
<keyword evidence="3" id="KW-0201">Cytochrome c-type biogenesis</keyword>
<dbReference type="InterPro" id="IPR013740">
    <property type="entry name" value="Redoxin"/>
</dbReference>
<accession>A0A1I3V642</accession>
<keyword evidence="5" id="KW-0676">Redox-active center</keyword>
<dbReference type="PANTHER" id="PTHR42852">
    <property type="entry name" value="THIOL:DISULFIDE INTERCHANGE PROTEIN DSBE"/>
    <property type="match status" value="1"/>
</dbReference>
<evidence type="ECO:0000256" key="2">
    <source>
        <dbReference type="ARBA" id="ARBA00007758"/>
    </source>
</evidence>
<dbReference type="InterPro" id="IPR013766">
    <property type="entry name" value="Thioredoxin_domain"/>
</dbReference>
<name>A0A1I3V642_9HYPH</name>
<dbReference type="PROSITE" id="PS00194">
    <property type="entry name" value="THIOREDOXIN_1"/>
    <property type="match status" value="1"/>
</dbReference>
<evidence type="ECO:0000256" key="3">
    <source>
        <dbReference type="ARBA" id="ARBA00022748"/>
    </source>
</evidence>
<feature type="domain" description="Thioredoxin" evidence="7">
    <location>
        <begin position="47"/>
        <end position="194"/>
    </location>
</feature>
<dbReference type="EMBL" id="FOSK01000001">
    <property type="protein sequence ID" value="SFJ90393.1"/>
    <property type="molecule type" value="Genomic_DNA"/>
</dbReference>
<dbReference type="Gene3D" id="3.40.30.10">
    <property type="entry name" value="Glutaredoxin"/>
    <property type="match status" value="1"/>
</dbReference>
<evidence type="ECO:0000313" key="9">
    <source>
        <dbReference type="Proteomes" id="UP000199598"/>
    </source>
</evidence>
<dbReference type="InterPro" id="IPR017937">
    <property type="entry name" value="Thioredoxin_CS"/>
</dbReference>
<keyword evidence="6" id="KW-1133">Transmembrane helix</keyword>
<keyword evidence="4" id="KW-1015">Disulfide bond</keyword>
<evidence type="ECO:0000256" key="6">
    <source>
        <dbReference type="SAM" id="Phobius"/>
    </source>
</evidence>
<feature type="transmembrane region" description="Helical" evidence="6">
    <location>
        <begin position="12"/>
        <end position="36"/>
    </location>
</feature>
<protein>
    <submittedName>
        <fullName evidence="8">Cytochrome c biogenesis protein CcmG, thiol:disulfide interchange protein DsbE</fullName>
    </submittedName>
</protein>
<keyword evidence="6" id="KW-0812">Transmembrane</keyword>
<reference evidence="8 9" key="1">
    <citation type="submission" date="2016-10" db="EMBL/GenBank/DDBJ databases">
        <authorList>
            <person name="Varghese N."/>
            <person name="Submissions S."/>
        </authorList>
    </citation>
    <scope>NUCLEOTIDE SEQUENCE [LARGE SCALE GENOMIC DNA]</scope>
    <source>
        <strain evidence="8 9">DSM 16392</strain>
    </source>
</reference>
<dbReference type="PROSITE" id="PS51352">
    <property type="entry name" value="THIOREDOXIN_2"/>
    <property type="match status" value="1"/>
</dbReference>
<dbReference type="RefSeq" id="WP_063299778.1">
    <property type="nucleotide sequence ID" value="NZ_FOSK01000001.1"/>
</dbReference>
<organism evidence="8 9">
    <name type="scientific">Pseudovibrio ascidiaceicola</name>
    <dbReference type="NCBI Taxonomy" id="285279"/>
    <lineage>
        <taxon>Bacteria</taxon>
        <taxon>Pseudomonadati</taxon>
        <taxon>Pseudomonadota</taxon>
        <taxon>Alphaproteobacteria</taxon>
        <taxon>Hyphomicrobiales</taxon>
        <taxon>Stappiaceae</taxon>
        <taxon>Pseudovibrio</taxon>
    </lineage>
</organism>
<dbReference type="InterPro" id="IPR036249">
    <property type="entry name" value="Thioredoxin-like_sf"/>
</dbReference>
<keyword evidence="9" id="KW-1185">Reference proteome</keyword>
<comment type="caution">
    <text evidence="8">The sequence shown here is derived from an EMBL/GenBank/DDBJ whole genome shotgun (WGS) entry which is preliminary data.</text>
</comment>
<comment type="similarity">
    <text evidence="2">Belongs to the thioredoxin family. DsbE subfamily.</text>
</comment>
<dbReference type="PANTHER" id="PTHR42852:SF6">
    <property type="entry name" value="THIOL:DISULFIDE INTERCHANGE PROTEIN DSBE"/>
    <property type="match status" value="1"/>
</dbReference>
<dbReference type="InterPro" id="IPR050553">
    <property type="entry name" value="Thioredoxin_ResA/DsbE_sf"/>
</dbReference>
<evidence type="ECO:0000259" key="7">
    <source>
        <dbReference type="PROSITE" id="PS51352"/>
    </source>
</evidence>
<gene>
    <name evidence="8" type="ORF">SAMN04488518_101204</name>
</gene>
<sequence length="197" mass="21777">MASDMDEEKKSGVSPLFLLPLIVFGALAVLMGFMMLSGHDSKELPSALINKPAPEFALPPVAGLERDGVQVPGFQRSDLLGQVTVVNIFASWCAPCRAEHKYLMELSKDNRFEIAGLNYKDTDVKANRFLAELGNPYDRVGFDTGRAGIEWGVYGVPETFIVDEKAQIRYKFIGPLSAASYRDVFLPELEKVLTESK</sequence>
<dbReference type="Proteomes" id="UP000199598">
    <property type="component" value="Unassembled WGS sequence"/>
</dbReference>
<keyword evidence="6" id="KW-0472">Membrane</keyword>
<comment type="subcellular location">
    <subcellularLocation>
        <location evidence="1">Cell envelope</location>
    </subcellularLocation>
</comment>
<evidence type="ECO:0000313" key="8">
    <source>
        <dbReference type="EMBL" id="SFJ90393.1"/>
    </source>
</evidence>
<evidence type="ECO:0000256" key="5">
    <source>
        <dbReference type="ARBA" id="ARBA00023284"/>
    </source>
</evidence>
<dbReference type="Pfam" id="PF08534">
    <property type="entry name" value="Redoxin"/>
    <property type="match status" value="1"/>
</dbReference>